<dbReference type="InterPro" id="IPR050491">
    <property type="entry name" value="AmpC-like"/>
</dbReference>
<reference evidence="3" key="1">
    <citation type="submission" date="2021-01" db="EMBL/GenBank/DDBJ databases">
        <title>Whole genome shotgun sequence of Virgisporangium aliadipatigenens NBRC 105644.</title>
        <authorList>
            <person name="Komaki H."/>
            <person name="Tamura T."/>
        </authorList>
    </citation>
    <scope>NUCLEOTIDE SEQUENCE</scope>
    <source>
        <strain evidence="3">NBRC 105644</strain>
    </source>
</reference>
<keyword evidence="4" id="KW-1185">Reference proteome</keyword>
<feature type="signal peptide" evidence="1">
    <location>
        <begin position="1"/>
        <end position="35"/>
    </location>
</feature>
<evidence type="ECO:0000313" key="4">
    <source>
        <dbReference type="Proteomes" id="UP000619260"/>
    </source>
</evidence>
<dbReference type="Gene3D" id="3.40.710.10">
    <property type="entry name" value="DD-peptidase/beta-lactamase superfamily"/>
    <property type="match status" value="1"/>
</dbReference>
<protein>
    <submittedName>
        <fullName evidence="3">Serine hydrolase</fullName>
    </submittedName>
</protein>
<dbReference type="RefSeq" id="WP_203903094.1">
    <property type="nucleotide sequence ID" value="NZ_BOPF01000029.1"/>
</dbReference>
<comment type="caution">
    <text evidence="3">The sequence shown here is derived from an EMBL/GenBank/DDBJ whole genome shotgun (WGS) entry which is preliminary data.</text>
</comment>
<dbReference type="EMBL" id="BOPF01000029">
    <property type="protein sequence ID" value="GIJ49621.1"/>
    <property type="molecule type" value="Genomic_DNA"/>
</dbReference>
<gene>
    <name evidence="3" type="ORF">Val02_65070</name>
</gene>
<organism evidence="3 4">
    <name type="scientific">Virgisporangium aliadipatigenens</name>
    <dbReference type="NCBI Taxonomy" id="741659"/>
    <lineage>
        <taxon>Bacteria</taxon>
        <taxon>Bacillati</taxon>
        <taxon>Actinomycetota</taxon>
        <taxon>Actinomycetes</taxon>
        <taxon>Micromonosporales</taxon>
        <taxon>Micromonosporaceae</taxon>
        <taxon>Virgisporangium</taxon>
    </lineage>
</organism>
<evidence type="ECO:0000259" key="2">
    <source>
        <dbReference type="Pfam" id="PF00144"/>
    </source>
</evidence>
<dbReference type="Pfam" id="PF00144">
    <property type="entry name" value="Beta-lactamase"/>
    <property type="match status" value="1"/>
</dbReference>
<dbReference type="PANTHER" id="PTHR46825:SF7">
    <property type="entry name" value="D-ALANYL-D-ALANINE CARBOXYPEPTIDASE"/>
    <property type="match status" value="1"/>
</dbReference>
<dbReference type="GO" id="GO:0016787">
    <property type="term" value="F:hydrolase activity"/>
    <property type="evidence" value="ECO:0007669"/>
    <property type="project" value="UniProtKB-KW"/>
</dbReference>
<feature type="domain" description="Beta-lactamase-related" evidence="2">
    <location>
        <begin position="48"/>
        <end position="371"/>
    </location>
</feature>
<evidence type="ECO:0000313" key="3">
    <source>
        <dbReference type="EMBL" id="GIJ49621.1"/>
    </source>
</evidence>
<dbReference type="AlphaFoldDB" id="A0A8J3YQK6"/>
<sequence>MDALRFVAHRRTRRLAAFGLTVAMTLAATAAPAAAAPRHGDAMRDAARQVLALGVPGYAARIDDGRRITVTAAGVADRATGRAMTGHDQFEIGSVTKTFTATLVLQQFDRGRIALDAPVERYLPGVVPNGANITVRMLLNHTSGLFNYIADPGYYLRMEQNPQHVATERELLDLAFAHAPDFAPGRGWNYSNTNYVLLGMLLRQVTGRPMPELIRRHIAGPLGLTRTYYPDPRATHTGRGYAHGYAVSFGGPTLSYVDVSDRPLGGWAGAGGALISTPGEVSRFLGAVLRAELFSRRALAEMRTTVPLPDSVGIPGGYGLGLIRLDTACGTVWAHGGDTRGHHTRATATGDGRRTAVADVTGQPSVTASADGAARYARVVSAADTVLTCEMLGRPVPAETAQALS</sequence>
<dbReference type="InterPro" id="IPR012338">
    <property type="entry name" value="Beta-lactam/transpept-like"/>
</dbReference>
<dbReference type="PANTHER" id="PTHR46825">
    <property type="entry name" value="D-ALANYL-D-ALANINE-CARBOXYPEPTIDASE/ENDOPEPTIDASE AMPH"/>
    <property type="match status" value="1"/>
</dbReference>
<accession>A0A8J3YQK6</accession>
<name>A0A8J3YQK6_9ACTN</name>
<keyword evidence="3" id="KW-0378">Hydrolase</keyword>
<keyword evidence="1" id="KW-0732">Signal</keyword>
<dbReference type="InterPro" id="IPR001466">
    <property type="entry name" value="Beta-lactam-related"/>
</dbReference>
<dbReference type="Proteomes" id="UP000619260">
    <property type="component" value="Unassembled WGS sequence"/>
</dbReference>
<proteinExistence type="predicted"/>
<dbReference type="SUPFAM" id="SSF56601">
    <property type="entry name" value="beta-lactamase/transpeptidase-like"/>
    <property type="match status" value="1"/>
</dbReference>
<evidence type="ECO:0000256" key="1">
    <source>
        <dbReference type="SAM" id="SignalP"/>
    </source>
</evidence>
<feature type="chain" id="PRO_5035159446" evidence="1">
    <location>
        <begin position="36"/>
        <end position="405"/>
    </location>
</feature>